<keyword evidence="4" id="KW-1015">Disulfide bond</keyword>
<dbReference type="InterPro" id="IPR009003">
    <property type="entry name" value="Peptidase_S1_PA"/>
</dbReference>
<evidence type="ECO:0000256" key="1">
    <source>
        <dbReference type="ARBA" id="ARBA00022670"/>
    </source>
</evidence>
<dbReference type="InterPro" id="IPR001314">
    <property type="entry name" value="Peptidase_S1A"/>
</dbReference>
<sequence length="293" mass="33048">MSSVHSLHCLSSVQIVHNSETCSKRPLFNDMGPPTIIGRQPAKPGAWPWQISFQWNNFHTCGATIISKAWVLTTTTCFRLEAWRLVAGITDTNAKEENSQIVKVKKTIFHSEPWNNDIVLLQIWPPFNFTDYVQPICMLENEELEFSFTHCYISGWGIRDGRWKSPVVTAKVVFQFSACVHNLSSGVGVTFEMLCAGKKEGKIGSCGRDEGGPLQCYHEKENKFYLLGLTSGGIGCAKPKQPALYTRISKFYKWIMDSQQTYRVKEDECEIQVGIPAASLLHSPVFQFSVTRI</sequence>
<accession>A0A8C4XCU0</accession>
<reference evidence="6" key="1">
    <citation type="submission" date="2021-06" db="EMBL/GenBank/DDBJ databases">
        <authorList>
            <consortium name="Wellcome Sanger Institute Data Sharing"/>
        </authorList>
    </citation>
    <scope>NUCLEOTIDE SEQUENCE [LARGE SCALE GENOMIC DNA]</scope>
</reference>
<dbReference type="InterPro" id="IPR001254">
    <property type="entry name" value="Trypsin_dom"/>
</dbReference>
<keyword evidence="3" id="KW-0720">Serine protease</keyword>
<dbReference type="PRINTS" id="PR00722">
    <property type="entry name" value="CHYMOTRYPSIN"/>
</dbReference>
<dbReference type="FunFam" id="2.40.10.10:FF:000068">
    <property type="entry name" value="transmembrane protease serine 2"/>
    <property type="match status" value="1"/>
</dbReference>
<evidence type="ECO:0000313" key="6">
    <source>
        <dbReference type="Ensembl" id="ENSECRP00000021498.1"/>
    </source>
</evidence>
<dbReference type="GeneTree" id="ENSGT00940000162430"/>
<reference evidence="6" key="3">
    <citation type="submission" date="2025-09" db="UniProtKB">
        <authorList>
            <consortium name="Ensembl"/>
        </authorList>
    </citation>
    <scope>IDENTIFICATION</scope>
</reference>
<evidence type="ECO:0000256" key="4">
    <source>
        <dbReference type="ARBA" id="ARBA00023157"/>
    </source>
</evidence>
<dbReference type="CDD" id="cd00190">
    <property type="entry name" value="Tryp_SPc"/>
    <property type="match status" value="1"/>
</dbReference>
<evidence type="ECO:0000259" key="5">
    <source>
        <dbReference type="PROSITE" id="PS50240"/>
    </source>
</evidence>
<dbReference type="Proteomes" id="UP000694620">
    <property type="component" value="Chromosome 12"/>
</dbReference>
<reference evidence="6" key="2">
    <citation type="submission" date="2025-08" db="UniProtKB">
        <authorList>
            <consortium name="Ensembl"/>
        </authorList>
    </citation>
    <scope>IDENTIFICATION</scope>
</reference>
<protein>
    <recommendedName>
        <fullName evidence="5">Peptidase S1 domain-containing protein</fullName>
    </recommendedName>
</protein>
<name>A0A8C4XCU0_ERPCA</name>
<keyword evidence="7" id="KW-1185">Reference proteome</keyword>
<evidence type="ECO:0000256" key="3">
    <source>
        <dbReference type="ARBA" id="ARBA00022825"/>
    </source>
</evidence>
<proteinExistence type="predicted"/>
<dbReference type="Ensembl" id="ENSECRT00000021965.1">
    <property type="protein sequence ID" value="ENSECRP00000021498.1"/>
    <property type="gene ID" value="ENSECRG00000014474.1"/>
</dbReference>
<evidence type="ECO:0000313" key="7">
    <source>
        <dbReference type="Proteomes" id="UP000694620"/>
    </source>
</evidence>
<dbReference type="InterPro" id="IPR043504">
    <property type="entry name" value="Peptidase_S1_PA_chymotrypsin"/>
</dbReference>
<dbReference type="AlphaFoldDB" id="A0A8C4XCU0"/>
<dbReference type="Pfam" id="PF00089">
    <property type="entry name" value="Trypsin"/>
    <property type="match status" value="1"/>
</dbReference>
<dbReference type="PANTHER" id="PTHR24252:SF8">
    <property type="entry name" value="ACROSIN"/>
    <property type="match status" value="1"/>
</dbReference>
<dbReference type="Gene3D" id="2.40.10.10">
    <property type="entry name" value="Trypsin-like serine proteases"/>
    <property type="match status" value="1"/>
</dbReference>
<dbReference type="PROSITE" id="PS50240">
    <property type="entry name" value="TRYPSIN_DOM"/>
    <property type="match status" value="1"/>
</dbReference>
<feature type="domain" description="Peptidase S1" evidence="5">
    <location>
        <begin position="36"/>
        <end position="260"/>
    </location>
</feature>
<dbReference type="SMART" id="SM00020">
    <property type="entry name" value="Tryp_SPc"/>
    <property type="match status" value="1"/>
</dbReference>
<evidence type="ECO:0000256" key="2">
    <source>
        <dbReference type="ARBA" id="ARBA00022801"/>
    </source>
</evidence>
<dbReference type="PANTHER" id="PTHR24252">
    <property type="entry name" value="ACROSIN-RELATED"/>
    <property type="match status" value="1"/>
</dbReference>
<dbReference type="GO" id="GO:0006508">
    <property type="term" value="P:proteolysis"/>
    <property type="evidence" value="ECO:0007669"/>
    <property type="project" value="UniProtKB-KW"/>
</dbReference>
<keyword evidence="1" id="KW-0645">Protease</keyword>
<dbReference type="GO" id="GO:0004252">
    <property type="term" value="F:serine-type endopeptidase activity"/>
    <property type="evidence" value="ECO:0007669"/>
    <property type="project" value="InterPro"/>
</dbReference>
<organism evidence="6 7">
    <name type="scientific">Erpetoichthys calabaricus</name>
    <name type="common">Rope fish</name>
    <name type="synonym">Calamoichthys calabaricus</name>
    <dbReference type="NCBI Taxonomy" id="27687"/>
    <lineage>
        <taxon>Eukaryota</taxon>
        <taxon>Metazoa</taxon>
        <taxon>Chordata</taxon>
        <taxon>Craniata</taxon>
        <taxon>Vertebrata</taxon>
        <taxon>Euteleostomi</taxon>
        <taxon>Actinopterygii</taxon>
        <taxon>Polypteriformes</taxon>
        <taxon>Polypteridae</taxon>
        <taxon>Erpetoichthys</taxon>
    </lineage>
</organism>
<keyword evidence="2" id="KW-0378">Hydrolase</keyword>
<dbReference type="SUPFAM" id="SSF50494">
    <property type="entry name" value="Trypsin-like serine proteases"/>
    <property type="match status" value="1"/>
</dbReference>